<accession>A0A7C8UIE2</accession>
<feature type="region of interest" description="Disordered" evidence="1">
    <location>
        <begin position="1"/>
        <end position="333"/>
    </location>
</feature>
<feature type="compositionally biased region" description="Basic and acidic residues" evidence="1">
    <location>
        <begin position="157"/>
        <end position="171"/>
    </location>
</feature>
<proteinExistence type="predicted"/>
<feature type="compositionally biased region" description="Low complexity" evidence="1">
    <location>
        <begin position="24"/>
        <end position="63"/>
    </location>
</feature>
<feature type="compositionally biased region" description="Basic and acidic residues" evidence="1">
    <location>
        <begin position="209"/>
        <end position="237"/>
    </location>
</feature>
<sequence length="414" mass="45011">MHDDIGLPVPEEPVHQATGESMVPAPATAAPTSLSSSARPARPARSPSPRPSRQQAAPSASAPTPRPISPSLKAPSRPRSPFLKTATRRTSPERATLIRSKPDSPLSRTPRYRSPPPRSPRDRSPMSSNRIRDMPPRGPRDGTPKRPLSPARAQHPSVDDHRDRDSRDTRPARGHSPIRTSAARIRTPPRGPAADRRGHSPPRQPRALPPRDRSPMQIDSKDVASRDTPSRPNDHQAKTPITPLGPRAGPRGPAPSTTTPAPSGATDSSFAPPTGPKNMVVPTGPRAGGYHHHTPYRGGYHGNSTSHPPPPPRQPQQPPPLIVGPPIIKGGQLLPPINAEASERLHRLRIDQVKLDEEVRVASDKLRKSLIEWDKGELELQIVSTRLDIWEKAAEEGYVEDPDLEGYSNGTHEK</sequence>
<organism evidence="2 3">
    <name type="scientific">Orbilia oligospora</name>
    <name type="common">Nematode-trapping fungus</name>
    <name type="synonym">Arthrobotrys oligospora</name>
    <dbReference type="NCBI Taxonomy" id="2813651"/>
    <lineage>
        <taxon>Eukaryota</taxon>
        <taxon>Fungi</taxon>
        <taxon>Dikarya</taxon>
        <taxon>Ascomycota</taxon>
        <taxon>Pezizomycotina</taxon>
        <taxon>Orbiliomycetes</taxon>
        <taxon>Orbiliales</taxon>
        <taxon>Orbiliaceae</taxon>
        <taxon>Orbilia</taxon>
    </lineage>
</organism>
<dbReference type="EMBL" id="WIPF01000094">
    <property type="protein sequence ID" value="KAF3210469.1"/>
    <property type="molecule type" value="Genomic_DNA"/>
</dbReference>
<reference evidence="2 3" key="1">
    <citation type="submission" date="2019-06" db="EMBL/GenBank/DDBJ databases">
        <authorList>
            <person name="Palmer J.M."/>
        </authorList>
    </citation>
    <scope>NUCLEOTIDE SEQUENCE [LARGE SCALE GENOMIC DNA]</scope>
    <source>
        <strain evidence="2 3">TWF191</strain>
    </source>
</reference>
<evidence type="ECO:0000313" key="3">
    <source>
        <dbReference type="Proteomes" id="UP000483672"/>
    </source>
</evidence>
<name>A0A7C8UIE2_ORBOL</name>
<comment type="caution">
    <text evidence="2">The sequence shown here is derived from an EMBL/GenBank/DDBJ whole genome shotgun (WGS) entry which is preliminary data.</text>
</comment>
<evidence type="ECO:0000256" key="1">
    <source>
        <dbReference type="SAM" id="MobiDB-lite"/>
    </source>
</evidence>
<dbReference type="Proteomes" id="UP000483672">
    <property type="component" value="Unassembled WGS sequence"/>
</dbReference>
<feature type="compositionally biased region" description="Basic and acidic residues" evidence="1">
    <location>
        <begin position="119"/>
        <end position="144"/>
    </location>
</feature>
<feature type="compositionally biased region" description="Pro residues" evidence="1">
    <location>
        <begin position="307"/>
        <end position="323"/>
    </location>
</feature>
<feature type="compositionally biased region" description="Low complexity" evidence="1">
    <location>
        <begin position="245"/>
        <end position="269"/>
    </location>
</feature>
<protein>
    <submittedName>
        <fullName evidence="2">Uncharacterized protein</fullName>
    </submittedName>
</protein>
<evidence type="ECO:0000313" key="2">
    <source>
        <dbReference type="EMBL" id="KAF3210469.1"/>
    </source>
</evidence>
<gene>
    <name evidence="2" type="ORF">TWF191_011201</name>
</gene>
<dbReference type="AlphaFoldDB" id="A0A7C8UIE2"/>